<keyword evidence="3" id="KW-1185">Reference proteome</keyword>
<dbReference type="KEGG" id="ovi:T265_14293"/>
<dbReference type="EMBL" id="KL596789">
    <property type="protein sequence ID" value="KER25045.1"/>
    <property type="molecule type" value="Genomic_DNA"/>
</dbReference>
<feature type="transmembrane region" description="Helical" evidence="1">
    <location>
        <begin position="129"/>
        <end position="151"/>
    </location>
</feature>
<name>A0A074ZNZ0_OPIVI</name>
<sequence>MPIILRILKWKANPNRNQTHHCLYSTTGKARTTLALDSCHTLVICTLWKRQGTVILRRQVFTTISVDGKQKQSSCAKAQNYVLMRTSSAIPLYGFPSWFQLPGLVLCPYFVAWLLICLLVLFGRKGFGLMLYILSPLTIFLLLGIVIQVGAEYADSRGQLGGFMSQFFSNFATRIPVQQYARDKFEIKPLIWDVTVKLSKMCYNMGYFFMYKTFTLFVATEVTWE</sequence>
<organism evidence="2 3">
    <name type="scientific">Opisthorchis viverrini</name>
    <name type="common">Southeast Asian liver fluke</name>
    <dbReference type="NCBI Taxonomy" id="6198"/>
    <lineage>
        <taxon>Eukaryota</taxon>
        <taxon>Metazoa</taxon>
        <taxon>Spiralia</taxon>
        <taxon>Lophotrochozoa</taxon>
        <taxon>Platyhelminthes</taxon>
        <taxon>Trematoda</taxon>
        <taxon>Digenea</taxon>
        <taxon>Opisthorchiida</taxon>
        <taxon>Opisthorchiata</taxon>
        <taxon>Opisthorchiidae</taxon>
        <taxon>Opisthorchis</taxon>
    </lineage>
</organism>
<proteinExistence type="predicted"/>
<gene>
    <name evidence="2" type="ORF">T265_14293</name>
</gene>
<dbReference type="GeneID" id="20328459"/>
<evidence type="ECO:0000313" key="3">
    <source>
        <dbReference type="Proteomes" id="UP000054324"/>
    </source>
</evidence>
<keyword evidence="1" id="KW-0812">Transmembrane</keyword>
<reference evidence="2 3" key="1">
    <citation type="submission" date="2013-11" db="EMBL/GenBank/DDBJ databases">
        <title>Opisthorchis viverrini - life in the bile duct.</title>
        <authorList>
            <person name="Young N.D."/>
            <person name="Nagarajan N."/>
            <person name="Lin S.J."/>
            <person name="Korhonen P.K."/>
            <person name="Jex A.R."/>
            <person name="Hall R.S."/>
            <person name="Safavi-Hemami H."/>
            <person name="Kaewkong W."/>
            <person name="Bertrand D."/>
            <person name="Gao S."/>
            <person name="Seet Q."/>
            <person name="Wongkham S."/>
            <person name="Teh B.T."/>
            <person name="Wongkham C."/>
            <person name="Intapan P.M."/>
            <person name="Maleewong W."/>
            <person name="Yang X."/>
            <person name="Hu M."/>
            <person name="Wang Z."/>
            <person name="Hofmann A."/>
            <person name="Sternberg P.W."/>
            <person name="Tan P."/>
            <person name="Wang J."/>
            <person name="Gasser R.B."/>
        </authorList>
    </citation>
    <scope>NUCLEOTIDE SEQUENCE [LARGE SCALE GENOMIC DNA]</scope>
</reference>
<protein>
    <submittedName>
        <fullName evidence="2">Uncharacterized protein</fullName>
    </submittedName>
</protein>
<dbReference type="AlphaFoldDB" id="A0A074ZNZ0"/>
<feature type="transmembrane region" description="Helical" evidence="1">
    <location>
        <begin position="101"/>
        <end position="122"/>
    </location>
</feature>
<evidence type="ECO:0000256" key="1">
    <source>
        <dbReference type="SAM" id="Phobius"/>
    </source>
</evidence>
<keyword evidence="1" id="KW-0472">Membrane</keyword>
<dbReference type="Proteomes" id="UP000054324">
    <property type="component" value="Unassembled WGS sequence"/>
</dbReference>
<evidence type="ECO:0000313" key="2">
    <source>
        <dbReference type="EMBL" id="KER25045.1"/>
    </source>
</evidence>
<dbReference type="OrthoDB" id="6125674at2759"/>
<accession>A0A074ZNZ0</accession>
<dbReference type="CTD" id="20328459"/>
<dbReference type="RefSeq" id="XP_009171234.1">
    <property type="nucleotide sequence ID" value="XM_009172970.1"/>
</dbReference>
<feature type="non-terminal residue" evidence="2">
    <location>
        <position position="225"/>
    </location>
</feature>
<keyword evidence="1" id="KW-1133">Transmembrane helix</keyword>